<organism evidence="1">
    <name type="scientific">Arundo donax</name>
    <name type="common">Giant reed</name>
    <name type="synonym">Donax arundinaceus</name>
    <dbReference type="NCBI Taxonomy" id="35708"/>
    <lineage>
        <taxon>Eukaryota</taxon>
        <taxon>Viridiplantae</taxon>
        <taxon>Streptophyta</taxon>
        <taxon>Embryophyta</taxon>
        <taxon>Tracheophyta</taxon>
        <taxon>Spermatophyta</taxon>
        <taxon>Magnoliopsida</taxon>
        <taxon>Liliopsida</taxon>
        <taxon>Poales</taxon>
        <taxon>Poaceae</taxon>
        <taxon>PACMAD clade</taxon>
        <taxon>Arundinoideae</taxon>
        <taxon>Arundineae</taxon>
        <taxon>Arundo</taxon>
    </lineage>
</organism>
<dbReference type="AlphaFoldDB" id="A0A0A9HI48"/>
<reference evidence="1" key="1">
    <citation type="submission" date="2014-09" db="EMBL/GenBank/DDBJ databases">
        <authorList>
            <person name="Magalhaes I.L.F."/>
            <person name="Oliveira U."/>
            <person name="Santos F.R."/>
            <person name="Vidigal T.H.D.A."/>
            <person name="Brescovit A.D."/>
            <person name="Santos A.J."/>
        </authorList>
    </citation>
    <scope>NUCLEOTIDE SEQUENCE</scope>
    <source>
        <tissue evidence="1">Shoot tissue taken approximately 20 cm above the soil surface</tissue>
    </source>
</reference>
<dbReference type="EMBL" id="GBRH01161464">
    <property type="protein sequence ID" value="JAE36432.1"/>
    <property type="molecule type" value="Transcribed_RNA"/>
</dbReference>
<reference evidence="1" key="2">
    <citation type="journal article" date="2015" name="Data Brief">
        <title>Shoot transcriptome of the giant reed, Arundo donax.</title>
        <authorList>
            <person name="Barrero R.A."/>
            <person name="Guerrero F.D."/>
            <person name="Moolhuijzen P."/>
            <person name="Goolsby J.A."/>
            <person name="Tidwell J."/>
            <person name="Bellgard S.E."/>
            <person name="Bellgard M.I."/>
        </authorList>
    </citation>
    <scope>NUCLEOTIDE SEQUENCE</scope>
    <source>
        <tissue evidence="1">Shoot tissue taken approximately 20 cm above the soil surface</tissue>
    </source>
</reference>
<sequence>MHISRLQDEMLVKGVMVYLSELPCATYHGNNCRTMISYS</sequence>
<proteinExistence type="predicted"/>
<name>A0A0A9HI48_ARUDO</name>
<accession>A0A0A9HI48</accession>
<evidence type="ECO:0000313" key="1">
    <source>
        <dbReference type="EMBL" id="JAE36432.1"/>
    </source>
</evidence>
<protein>
    <submittedName>
        <fullName evidence="1">Uncharacterized protein</fullName>
    </submittedName>
</protein>